<feature type="transmembrane region" description="Helical" evidence="1">
    <location>
        <begin position="40"/>
        <end position="66"/>
    </location>
</feature>
<keyword evidence="1" id="KW-0472">Membrane</keyword>
<evidence type="ECO:0000313" key="3">
    <source>
        <dbReference type="Proteomes" id="UP000050342"/>
    </source>
</evidence>
<sequence>MSEESGAVALLKFFAAATWASVVTAYVFQGITYRLLRGVAAVRAVYVAMIVGMVVMMLVIVVTVGAMNVGLLGHYSITLK</sequence>
<proteinExistence type="predicted"/>
<name>A0A0Q0XXW2_9PSED</name>
<protein>
    <submittedName>
        <fullName evidence="2">Uncharacterized protein</fullName>
    </submittedName>
</protein>
<comment type="caution">
    <text evidence="2">The sequence shown here is derived from an EMBL/GenBank/DDBJ whole genome shotgun (WGS) entry which is preliminary data.</text>
</comment>
<evidence type="ECO:0000313" key="2">
    <source>
        <dbReference type="EMBL" id="KQB55655.1"/>
    </source>
</evidence>
<gene>
    <name evidence="2" type="ORF">AQS70_00545</name>
</gene>
<keyword evidence="1" id="KW-0812">Transmembrane</keyword>
<accession>A0A0Q0XXW2</accession>
<dbReference type="AlphaFoldDB" id="A0A0Q0XXW2"/>
<keyword evidence="1" id="KW-1133">Transmembrane helix</keyword>
<keyword evidence="3" id="KW-1185">Reference proteome</keyword>
<feature type="transmembrane region" description="Helical" evidence="1">
    <location>
        <begin position="6"/>
        <end position="28"/>
    </location>
</feature>
<evidence type="ECO:0000256" key="1">
    <source>
        <dbReference type="SAM" id="Phobius"/>
    </source>
</evidence>
<dbReference type="Proteomes" id="UP000050342">
    <property type="component" value="Unassembled WGS sequence"/>
</dbReference>
<reference evidence="2 3" key="1">
    <citation type="submission" date="2015-10" db="EMBL/GenBank/DDBJ databases">
        <title>Pseudomonas helleri sp. nov. and Pseudomonas weihenstephanensis sp. nov., isolated from raw cows milk.</title>
        <authorList>
            <person name="Von Neubeck M."/>
            <person name="Huptas C."/>
            <person name="Wenning M."/>
            <person name="Scherer S."/>
        </authorList>
    </citation>
    <scope>NUCLEOTIDE SEQUENCE [LARGE SCALE GENOMIC DNA]</scope>
    <source>
        <strain evidence="2 3">BSTT44</strain>
    </source>
</reference>
<dbReference type="EMBL" id="LLWH01000001">
    <property type="protein sequence ID" value="KQB55655.1"/>
    <property type="molecule type" value="Genomic_DNA"/>
</dbReference>
<organism evidence="2 3">
    <name type="scientific">Pseudomonas endophytica</name>
    <dbReference type="NCBI Taxonomy" id="1563157"/>
    <lineage>
        <taxon>Bacteria</taxon>
        <taxon>Pseudomonadati</taxon>
        <taxon>Pseudomonadota</taxon>
        <taxon>Gammaproteobacteria</taxon>
        <taxon>Pseudomonadales</taxon>
        <taxon>Pseudomonadaceae</taxon>
        <taxon>Pseudomonas</taxon>
    </lineage>
</organism>